<dbReference type="PANTHER" id="PTHR11645">
    <property type="entry name" value="PYRROLINE-5-CARBOXYLATE REDUCTASE"/>
    <property type="match status" value="1"/>
</dbReference>
<keyword evidence="8" id="KW-0641">Proline biosynthesis</keyword>
<evidence type="ECO:0000256" key="7">
    <source>
        <dbReference type="ARBA" id="ARBA00022605"/>
    </source>
</evidence>
<dbReference type="GO" id="GO:0005737">
    <property type="term" value="C:cytoplasm"/>
    <property type="evidence" value="ECO:0007669"/>
    <property type="project" value="UniProtKB-SubCell"/>
</dbReference>
<dbReference type="InterPro" id="IPR029036">
    <property type="entry name" value="P5CR_dimer"/>
</dbReference>
<dbReference type="HAMAP" id="MF_01925">
    <property type="entry name" value="P5C_reductase"/>
    <property type="match status" value="1"/>
</dbReference>
<evidence type="ECO:0000256" key="2">
    <source>
        <dbReference type="ARBA" id="ARBA00005205"/>
    </source>
</evidence>
<feature type="non-terminal residue" evidence="15">
    <location>
        <position position="391"/>
    </location>
</feature>
<dbReference type="GO" id="GO:0004735">
    <property type="term" value="F:pyrroline-5-carboxylate reductase activity"/>
    <property type="evidence" value="ECO:0007669"/>
    <property type="project" value="UniProtKB-EC"/>
</dbReference>
<evidence type="ECO:0000313" key="16">
    <source>
        <dbReference type="Proteomes" id="UP001497623"/>
    </source>
</evidence>
<dbReference type="NCBIfam" id="TIGR00112">
    <property type="entry name" value="proC"/>
    <property type="match status" value="1"/>
</dbReference>
<dbReference type="EMBL" id="CAXKWB010009755">
    <property type="protein sequence ID" value="CAL4095996.1"/>
    <property type="molecule type" value="Genomic_DNA"/>
</dbReference>
<dbReference type="InterPro" id="IPR000304">
    <property type="entry name" value="Pyrroline-COOH_reductase"/>
</dbReference>
<comment type="caution">
    <text evidence="15">The sequence shown here is derived from an EMBL/GenBank/DDBJ whole genome shotgun (WGS) entry which is preliminary data.</text>
</comment>
<keyword evidence="16" id="KW-1185">Reference proteome</keyword>
<feature type="domain" description="Pyrroline-5-carboxylate reductase catalytic N-terminal" evidence="13">
    <location>
        <begin position="123"/>
        <end position="215"/>
    </location>
</feature>
<name>A0AAV2QPH6_MEGNR</name>
<organism evidence="15 16">
    <name type="scientific">Meganyctiphanes norvegica</name>
    <name type="common">Northern krill</name>
    <name type="synonym">Thysanopoda norvegica</name>
    <dbReference type="NCBI Taxonomy" id="48144"/>
    <lineage>
        <taxon>Eukaryota</taxon>
        <taxon>Metazoa</taxon>
        <taxon>Ecdysozoa</taxon>
        <taxon>Arthropoda</taxon>
        <taxon>Crustacea</taxon>
        <taxon>Multicrustacea</taxon>
        <taxon>Malacostraca</taxon>
        <taxon>Eumalacostraca</taxon>
        <taxon>Eucarida</taxon>
        <taxon>Euphausiacea</taxon>
        <taxon>Euphausiidae</taxon>
        <taxon>Meganyctiphanes</taxon>
    </lineage>
</organism>
<evidence type="ECO:0000256" key="11">
    <source>
        <dbReference type="ARBA" id="ARBA00050547"/>
    </source>
</evidence>
<comment type="catalytic activity">
    <reaction evidence="11">
        <text>L-proline + NAD(+) = (S)-1-pyrroline-5-carboxylate + NADH + 2 H(+)</text>
        <dbReference type="Rhea" id="RHEA:14105"/>
        <dbReference type="ChEBI" id="CHEBI:15378"/>
        <dbReference type="ChEBI" id="CHEBI:17388"/>
        <dbReference type="ChEBI" id="CHEBI:57540"/>
        <dbReference type="ChEBI" id="CHEBI:57945"/>
        <dbReference type="ChEBI" id="CHEBI:60039"/>
        <dbReference type="EC" id="1.5.1.2"/>
    </reaction>
</comment>
<evidence type="ECO:0000259" key="14">
    <source>
        <dbReference type="Pfam" id="PF14748"/>
    </source>
</evidence>
<dbReference type="SUPFAM" id="SSF48179">
    <property type="entry name" value="6-phosphogluconate dehydrogenase C-terminal domain-like"/>
    <property type="match status" value="1"/>
</dbReference>
<dbReference type="Pfam" id="PF14748">
    <property type="entry name" value="P5CR_dimer"/>
    <property type="match status" value="1"/>
</dbReference>
<dbReference type="PANTHER" id="PTHR11645:SF69">
    <property type="entry name" value="PYRROLINE-5-CARBOXYLATE REDUCTASE"/>
    <property type="match status" value="1"/>
</dbReference>
<dbReference type="Gene3D" id="1.10.3730.10">
    <property type="entry name" value="ProC C-terminal domain-like"/>
    <property type="match status" value="1"/>
</dbReference>
<evidence type="ECO:0000256" key="8">
    <source>
        <dbReference type="ARBA" id="ARBA00022650"/>
    </source>
</evidence>
<keyword evidence="6" id="KW-0963">Cytoplasm</keyword>
<sequence>MIVKHDPYKNSRTFSHKWFEIPEVGEWIHPLNADPTFVWCKYCRKKIRAHLSDMKVHSKTKKHKRNQESFAPHYPDESDYSYNPAEITISFPTPNKDSIHQETVEMESPPPRNPCKDGLNPARIGFVGAGNMTQALLNGFIKKGLVDPTNVIVSTSSERNLLSVRKLGVRTSQSNSAIIKTSDMVFLVVNPQELREIITELGDIEDHNPLFVSIVDGYTISKLEQLLNSVVLNPRVIRAMPNTPCSVFQGCCVYSLGKRATSAEGQVIGSMLGSVGMCVQVPEKDIDSICGLAGSGPAFIYAAIEALTDGAVKMGLSRQLAGQLAAQMVKGAAMMVLETGKHPAVLKDEVCTPSGTTIAGMHQIEKGGLRNTLMSAVEASVLRAKEIAKDD</sequence>
<keyword evidence="7" id="KW-0028">Amino-acid biosynthesis</keyword>
<feature type="domain" description="Pyrroline-5-carboxylate reductase dimerisation" evidence="14">
    <location>
        <begin position="283"/>
        <end position="386"/>
    </location>
</feature>
<evidence type="ECO:0000256" key="4">
    <source>
        <dbReference type="ARBA" id="ARBA00012855"/>
    </source>
</evidence>
<keyword evidence="9" id="KW-0521">NADP</keyword>
<evidence type="ECO:0000313" key="15">
    <source>
        <dbReference type="EMBL" id="CAL4095996.1"/>
    </source>
</evidence>
<keyword evidence="10" id="KW-0560">Oxidoreductase</keyword>
<dbReference type="GO" id="GO:0055129">
    <property type="term" value="P:L-proline biosynthetic process"/>
    <property type="evidence" value="ECO:0007669"/>
    <property type="project" value="TreeGrafter"/>
</dbReference>
<reference evidence="15 16" key="1">
    <citation type="submission" date="2024-05" db="EMBL/GenBank/DDBJ databases">
        <authorList>
            <person name="Wallberg A."/>
        </authorList>
    </citation>
    <scope>NUCLEOTIDE SEQUENCE [LARGE SCALE GENOMIC DNA]</scope>
</reference>
<proteinExistence type="inferred from homology"/>
<evidence type="ECO:0000256" key="9">
    <source>
        <dbReference type="ARBA" id="ARBA00022857"/>
    </source>
</evidence>
<dbReference type="FunFam" id="1.10.3730.10:FF:000001">
    <property type="entry name" value="Pyrroline-5-carboxylate reductase"/>
    <property type="match status" value="1"/>
</dbReference>
<evidence type="ECO:0000256" key="1">
    <source>
        <dbReference type="ARBA" id="ARBA00004496"/>
    </source>
</evidence>
<comment type="catalytic activity">
    <reaction evidence="12">
        <text>L-proline + NADP(+) = (S)-1-pyrroline-5-carboxylate + NADPH + 2 H(+)</text>
        <dbReference type="Rhea" id="RHEA:14109"/>
        <dbReference type="ChEBI" id="CHEBI:15378"/>
        <dbReference type="ChEBI" id="CHEBI:17388"/>
        <dbReference type="ChEBI" id="CHEBI:57783"/>
        <dbReference type="ChEBI" id="CHEBI:58349"/>
        <dbReference type="ChEBI" id="CHEBI:60039"/>
        <dbReference type="EC" id="1.5.1.2"/>
    </reaction>
</comment>
<evidence type="ECO:0000256" key="6">
    <source>
        <dbReference type="ARBA" id="ARBA00022490"/>
    </source>
</evidence>
<dbReference type="Pfam" id="PF03807">
    <property type="entry name" value="F420_oxidored"/>
    <property type="match status" value="1"/>
</dbReference>
<gene>
    <name evidence="15" type="ORF">MNOR_LOCUS15546</name>
</gene>
<protein>
    <recommendedName>
        <fullName evidence="5">Pyrroline-5-carboxylate reductase</fullName>
        <ecNumber evidence="4">1.5.1.2</ecNumber>
    </recommendedName>
</protein>
<evidence type="ECO:0000256" key="12">
    <source>
        <dbReference type="ARBA" id="ARBA00052690"/>
    </source>
</evidence>
<dbReference type="EC" id="1.5.1.2" evidence="4"/>
<dbReference type="AlphaFoldDB" id="A0AAV2QPH6"/>
<dbReference type="InterPro" id="IPR028939">
    <property type="entry name" value="P5C_Rdtase_cat_N"/>
</dbReference>
<evidence type="ECO:0000256" key="5">
    <source>
        <dbReference type="ARBA" id="ARBA00021413"/>
    </source>
</evidence>
<dbReference type="SUPFAM" id="SSF51735">
    <property type="entry name" value="NAD(P)-binding Rossmann-fold domains"/>
    <property type="match status" value="1"/>
</dbReference>
<comment type="subcellular location">
    <subcellularLocation>
        <location evidence="1">Cytoplasm</location>
    </subcellularLocation>
</comment>
<dbReference type="FunFam" id="3.40.50.720:FF:000190">
    <property type="entry name" value="Pyrroline-5-carboxylate reductase"/>
    <property type="match status" value="1"/>
</dbReference>
<accession>A0AAV2QPH6</accession>
<comment type="pathway">
    <text evidence="2">Amino-acid biosynthesis; L-proline biosynthesis; L-proline from L-glutamate 5-semialdehyde: step 1/1.</text>
</comment>
<dbReference type="Proteomes" id="UP001497623">
    <property type="component" value="Unassembled WGS sequence"/>
</dbReference>
<comment type="similarity">
    <text evidence="3">Belongs to the pyrroline-5-carboxylate reductase family.</text>
</comment>
<dbReference type="InterPro" id="IPR008927">
    <property type="entry name" value="6-PGluconate_DH-like_C_sf"/>
</dbReference>
<evidence type="ECO:0000259" key="13">
    <source>
        <dbReference type="Pfam" id="PF03807"/>
    </source>
</evidence>
<dbReference type="InterPro" id="IPR036291">
    <property type="entry name" value="NAD(P)-bd_dom_sf"/>
</dbReference>
<evidence type="ECO:0000256" key="3">
    <source>
        <dbReference type="ARBA" id="ARBA00005525"/>
    </source>
</evidence>
<dbReference type="Gene3D" id="3.40.50.720">
    <property type="entry name" value="NAD(P)-binding Rossmann-like Domain"/>
    <property type="match status" value="1"/>
</dbReference>
<evidence type="ECO:0000256" key="10">
    <source>
        <dbReference type="ARBA" id="ARBA00023002"/>
    </source>
</evidence>